<keyword evidence="2" id="KW-0472">Membrane</keyword>
<reference evidence="3 4" key="1">
    <citation type="submission" date="2015-12" db="EMBL/GenBank/DDBJ databases">
        <title>Genome sequence of Streptomyces sp. G25.</title>
        <authorList>
            <person name="Poehlein A."/>
            <person name="Roettig A."/>
            <person name="Hiessl S."/>
            <person name="Hauschild P."/>
            <person name="Schauer J."/>
            <person name="Madkour M.H."/>
            <person name="Al-Ansari A.M."/>
            <person name="Almakishah N.H."/>
            <person name="Steinbuechel A."/>
            <person name="Daniel R."/>
        </authorList>
    </citation>
    <scope>NUCLEOTIDE SEQUENCE [LARGE SCALE GENOMIC DNA]</scope>
    <source>
        <strain evidence="4">G25(2015)</strain>
    </source>
</reference>
<dbReference type="STRING" id="1716141.STSP_34140"/>
<feature type="region of interest" description="Disordered" evidence="1">
    <location>
        <begin position="1"/>
        <end position="69"/>
    </location>
</feature>
<dbReference type="PATRIC" id="fig|1716141.3.peg.3587"/>
<evidence type="ECO:0000256" key="2">
    <source>
        <dbReference type="SAM" id="Phobius"/>
    </source>
</evidence>
<dbReference type="InterPro" id="IPR015943">
    <property type="entry name" value="WD40/YVTN_repeat-like_dom_sf"/>
</dbReference>
<feature type="compositionally biased region" description="Polar residues" evidence="1">
    <location>
        <begin position="308"/>
        <end position="317"/>
    </location>
</feature>
<gene>
    <name evidence="3" type="ORF">STSP_34140</name>
</gene>
<dbReference type="Proteomes" id="UP000077381">
    <property type="component" value="Unassembled WGS sequence"/>
</dbReference>
<evidence type="ECO:0000313" key="3">
    <source>
        <dbReference type="EMBL" id="OAH13259.1"/>
    </source>
</evidence>
<organism evidence="3 4">
    <name type="scientific">Streptomyces jeddahensis</name>
    <dbReference type="NCBI Taxonomy" id="1716141"/>
    <lineage>
        <taxon>Bacteria</taxon>
        <taxon>Bacillati</taxon>
        <taxon>Actinomycetota</taxon>
        <taxon>Actinomycetes</taxon>
        <taxon>Kitasatosporales</taxon>
        <taxon>Streptomycetaceae</taxon>
        <taxon>Streptomyces</taxon>
    </lineage>
</organism>
<comment type="caution">
    <text evidence="3">The sequence shown here is derived from an EMBL/GenBank/DDBJ whole genome shotgun (WGS) entry which is preliminary data.</text>
</comment>
<accession>A0A177HRP3</accession>
<dbReference type="InterPro" id="IPR011047">
    <property type="entry name" value="Quinoprotein_ADH-like_sf"/>
</dbReference>
<evidence type="ECO:0000313" key="4">
    <source>
        <dbReference type="Proteomes" id="UP000077381"/>
    </source>
</evidence>
<feature type="transmembrane region" description="Helical" evidence="2">
    <location>
        <begin position="73"/>
        <end position="92"/>
    </location>
</feature>
<dbReference type="Gene3D" id="2.130.10.10">
    <property type="entry name" value="YVTN repeat-like/Quinoprotein amine dehydrogenase"/>
    <property type="match status" value="1"/>
</dbReference>
<name>A0A177HRP3_9ACTN</name>
<protein>
    <submittedName>
        <fullName evidence="3">Uncharacterized protein</fullName>
    </submittedName>
</protein>
<evidence type="ECO:0000256" key="1">
    <source>
        <dbReference type="SAM" id="MobiDB-lite"/>
    </source>
</evidence>
<proteinExistence type="predicted"/>
<dbReference type="RefSeq" id="WP_198547363.1">
    <property type="nucleotide sequence ID" value="NZ_LOHS01000080.1"/>
</dbReference>
<dbReference type="AlphaFoldDB" id="A0A177HRP3"/>
<keyword evidence="4" id="KW-1185">Reference proteome</keyword>
<sequence>MAALPFDATDVSAYARHRVRPAPKSPVPESLVAQTLAPPHHPPRRSAQQPPAPQHLTPHAPSPGSRSRRRSRLVLSLVLGLAAVPLITAAHLSRPAPYGDHLIVHARVADPGAAEPRLRTTGRAVEAYDPATGRPRWAYTREGHRPLSVLPLRGHAITLWSDGLVTDTARRDGRAVRWHRAAPEAAAWLRTARAREGAGVLQRLAPGSRMLAVVTPYRIAAYRLADGDLRWVLPARRGCAFEPARSVRHGRALLVAQPCRSPGASWTAEVVAVDELGRIVPRRAPLANERPSGPGGRGGGTTVPEATVRNNTALSGG</sequence>
<feature type="region of interest" description="Disordered" evidence="1">
    <location>
        <begin position="283"/>
        <end position="317"/>
    </location>
</feature>
<keyword evidence="2" id="KW-1133">Transmembrane helix</keyword>
<dbReference type="EMBL" id="LOHS01000080">
    <property type="protein sequence ID" value="OAH13259.1"/>
    <property type="molecule type" value="Genomic_DNA"/>
</dbReference>
<keyword evidence="2" id="KW-0812">Transmembrane</keyword>
<dbReference type="SUPFAM" id="SSF50998">
    <property type="entry name" value="Quinoprotein alcohol dehydrogenase-like"/>
    <property type="match status" value="1"/>
</dbReference>